<dbReference type="PANTHER" id="PTHR32322">
    <property type="entry name" value="INNER MEMBRANE TRANSPORTER"/>
    <property type="match status" value="1"/>
</dbReference>
<evidence type="ECO:0000256" key="6">
    <source>
        <dbReference type="SAM" id="Phobius"/>
    </source>
</evidence>
<reference evidence="8 9" key="1">
    <citation type="submission" date="2022-04" db="EMBL/GenBank/DDBJ databases">
        <authorList>
            <person name="Grouzdev D.S."/>
            <person name="Pantiukh K.S."/>
            <person name="Krutkina M.S."/>
        </authorList>
    </citation>
    <scope>NUCLEOTIDE SEQUENCE [LARGE SCALE GENOMIC DNA]</scope>
    <source>
        <strain evidence="8 9">6x-1</strain>
    </source>
</reference>
<dbReference type="SUPFAM" id="SSF103481">
    <property type="entry name" value="Multidrug resistance efflux transporter EmrE"/>
    <property type="match status" value="2"/>
</dbReference>
<dbReference type="InterPro" id="IPR050638">
    <property type="entry name" value="AA-Vitamin_Transporters"/>
</dbReference>
<comment type="subcellular location">
    <subcellularLocation>
        <location evidence="1">Membrane</location>
        <topology evidence="1">Multi-pass membrane protein</topology>
    </subcellularLocation>
</comment>
<feature type="transmembrane region" description="Helical" evidence="6">
    <location>
        <begin position="182"/>
        <end position="201"/>
    </location>
</feature>
<feature type="transmembrane region" description="Helical" evidence="6">
    <location>
        <begin position="213"/>
        <end position="236"/>
    </location>
</feature>
<keyword evidence="9" id="KW-1185">Reference proteome</keyword>
<comment type="caution">
    <text evidence="8">The sequence shown here is derived from an EMBL/GenBank/DDBJ whole genome shotgun (WGS) entry which is preliminary data.</text>
</comment>
<dbReference type="Pfam" id="PF00892">
    <property type="entry name" value="EamA"/>
    <property type="match status" value="2"/>
</dbReference>
<feature type="transmembrane region" description="Helical" evidence="6">
    <location>
        <begin position="270"/>
        <end position="289"/>
    </location>
</feature>
<dbReference type="PANTHER" id="PTHR32322:SF2">
    <property type="entry name" value="EAMA DOMAIN-CONTAINING PROTEIN"/>
    <property type="match status" value="1"/>
</dbReference>
<name>A0ABT0DG26_9HYPH</name>
<evidence type="ECO:0000256" key="1">
    <source>
        <dbReference type="ARBA" id="ARBA00004141"/>
    </source>
</evidence>
<evidence type="ECO:0000313" key="9">
    <source>
        <dbReference type="Proteomes" id="UP001203284"/>
    </source>
</evidence>
<feature type="domain" description="EamA" evidence="7">
    <location>
        <begin position="2"/>
        <end position="133"/>
    </location>
</feature>
<keyword evidence="3 6" id="KW-0812">Transmembrane</keyword>
<keyword evidence="5 6" id="KW-0472">Membrane</keyword>
<feature type="domain" description="EamA" evidence="7">
    <location>
        <begin position="155"/>
        <end position="287"/>
    </location>
</feature>
<evidence type="ECO:0000256" key="4">
    <source>
        <dbReference type="ARBA" id="ARBA00022989"/>
    </source>
</evidence>
<accession>A0ABT0DG26</accession>
<organism evidence="8 9">
    <name type="scientific">Ancylobacter crimeensis</name>
    <dbReference type="NCBI Taxonomy" id="2579147"/>
    <lineage>
        <taxon>Bacteria</taxon>
        <taxon>Pseudomonadati</taxon>
        <taxon>Pseudomonadota</taxon>
        <taxon>Alphaproteobacteria</taxon>
        <taxon>Hyphomicrobiales</taxon>
        <taxon>Xanthobacteraceae</taxon>
        <taxon>Ancylobacter</taxon>
    </lineage>
</organism>
<dbReference type="EMBL" id="JALKCH010000016">
    <property type="protein sequence ID" value="MCK0198913.1"/>
    <property type="molecule type" value="Genomic_DNA"/>
</dbReference>
<keyword evidence="4 6" id="KW-1133">Transmembrane helix</keyword>
<feature type="transmembrane region" description="Helical" evidence="6">
    <location>
        <begin position="243"/>
        <end position="264"/>
    </location>
</feature>
<feature type="transmembrane region" description="Helical" evidence="6">
    <location>
        <begin position="60"/>
        <end position="78"/>
    </location>
</feature>
<evidence type="ECO:0000259" key="7">
    <source>
        <dbReference type="Pfam" id="PF00892"/>
    </source>
</evidence>
<sequence>MLAIYLVWGGAYLSVKVALSGSAPITVLQLQSTRMWCASALLAAMALLRCGMPRNLRRGDLGICALSGVLMWVAGNGLATFSSRHATSSFVVMSMGAIPLWICIIDLIIARSLPSRRVMLGLVLGLGGLFLVMAPTLLGTAHAIIAPGFAGITTLALIGAGVSWSFGTIVQRPLMTRMPAEWAAAFQMFSAACVLTVAAGIEHAPFPGIPDARQFAGFGFLVVFASAIGLTSYIRVLRSFRPVVASTFAYVNPVVGVVLGWLLLGEELSPVSLAGLAVVLASIAIVLTGRR</sequence>
<dbReference type="RefSeq" id="WP_247030814.1">
    <property type="nucleotide sequence ID" value="NZ_JALKCH010000016.1"/>
</dbReference>
<feature type="transmembrane region" description="Helical" evidence="6">
    <location>
        <begin position="118"/>
        <end position="138"/>
    </location>
</feature>
<dbReference type="InterPro" id="IPR037185">
    <property type="entry name" value="EmrE-like"/>
</dbReference>
<gene>
    <name evidence="8" type="ORF">MWN34_18605</name>
</gene>
<evidence type="ECO:0000256" key="3">
    <source>
        <dbReference type="ARBA" id="ARBA00022692"/>
    </source>
</evidence>
<evidence type="ECO:0000313" key="8">
    <source>
        <dbReference type="EMBL" id="MCK0198913.1"/>
    </source>
</evidence>
<comment type="similarity">
    <text evidence="2">Belongs to the EamA transporter family.</text>
</comment>
<protein>
    <submittedName>
        <fullName evidence="8">EamA family transporter</fullName>
    </submittedName>
</protein>
<proteinExistence type="inferred from homology"/>
<feature type="transmembrane region" description="Helical" evidence="6">
    <location>
        <begin position="90"/>
        <end position="109"/>
    </location>
</feature>
<evidence type="ECO:0000256" key="5">
    <source>
        <dbReference type="ARBA" id="ARBA00023136"/>
    </source>
</evidence>
<evidence type="ECO:0000256" key="2">
    <source>
        <dbReference type="ARBA" id="ARBA00007362"/>
    </source>
</evidence>
<dbReference type="InterPro" id="IPR000620">
    <property type="entry name" value="EamA_dom"/>
</dbReference>
<feature type="transmembrane region" description="Helical" evidence="6">
    <location>
        <begin position="144"/>
        <end position="170"/>
    </location>
</feature>
<dbReference type="Proteomes" id="UP001203284">
    <property type="component" value="Unassembled WGS sequence"/>
</dbReference>